<dbReference type="AlphaFoldDB" id="R9HKK5"/>
<reference evidence="1 2" key="1">
    <citation type="submission" date="2013-04" db="EMBL/GenBank/DDBJ databases">
        <title>The Genome Sequence of Bacteroides uniformis dnLKV2.</title>
        <authorList>
            <consortium name="The Broad Institute Genomics Platform"/>
            <consortium name="The Broad Institute Genome Sequencing Center for Infectious Disease"/>
            <person name="Earl A."/>
            <person name="Xavier R."/>
            <person name="Kuhn K."/>
            <person name="Stappenbeck T."/>
            <person name="Walker B."/>
            <person name="Young S."/>
            <person name="Zeng Q."/>
            <person name="Gargeya S."/>
            <person name="Fitzgerald M."/>
            <person name="Haas B."/>
            <person name="Abouelleil A."/>
            <person name="Allen A.W."/>
            <person name="Alvarado L."/>
            <person name="Arachchi H.M."/>
            <person name="Berlin A.M."/>
            <person name="Chapman S.B."/>
            <person name="Gainer-Dewar J."/>
            <person name="Goldberg J."/>
            <person name="Griggs A."/>
            <person name="Gujja S."/>
            <person name="Hansen M."/>
            <person name="Howarth C."/>
            <person name="Imamovic A."/>
            <person name="Ireland A."/>
            <person name="Larimer J."/>
            <person name="McCowan C."/>
            <person name="Murphy C."/>
            <person name="Pearson M."/>
            <person name="Poon T.W."/>
            <person name="Priest M."/>
            <person name="Roberts A."/>
            <person name="Saif S."/>
            <person name="Shea T."/>
            <person name="Sisk P."/>
            <person name="Sykes S."/>
            <person name="Wortman J."/>
            <person name="Nusbaum C."/>
            <person name="Birren B."/>
        </authorList>
    </citation>
    <scope>NUCLEOTIDE SEQUENCE [LARGE SCALE GENOMIC DNA]</scope>
    <source>
        <strain evidence="2">dnLKV2</strain>
    </source>
</reference>
<evidence type="ECO:0000313" key="2">
    <source>
        <dbReference type="Proteomes" id="UP000014212"/>
    </source>
</evidence>
<dbReference type="EMBL" id="ASSO01000017">
    <property type="protein sequence ID" value="EOS04306.1"/>
    <property type="molecule type" value="Genomic_DNA"/>
</dbReference>
<dbReference type="Proteomes" id="UP000014212">
    <property type="component" value="Unassembled WGS sequence"/>
</dbReference>
<dbReference type="RefSeq" id="WP_016274504.1">
    <property type="nucleotide sequence ID" value="NZ_KE159484.1"/>
</dbReference>
<gene>
    <name evidence="1" type="ORF">C801_04084</name>
</gene>
<sequence>SVSWGGSQGDRVMVEVKGERTPEVVERLRSGFPHRCTRVDSCVDFERPGAFEELLGPVLKAKEDHKLYGEKRGDWDMPELGRTQYLGASSSAVRARLYEKGKQPEFRHLSRFDLCRLEIQVRPAKDAKDAYSKLSALEVWGASKWTRQLASEVLSEMLDPHPPGTVRKDTKRDQALRWMCSQYGPHLVSLAGDLGGWEVLGLTLREMIEEERVRARRKS</sequence>
<dbReference type="HOGENOM" id="CLU_1258427_0_0_10"/>
<proteinExistence type="predicted"/>
<organism evidence="1 2">
    <name type="scientific">Bacteroides uniformis dnLKV2</name>
    <dbReference type="NCBI Taxonomy" id="1235787"/>
    <lineage>
        <taxon>Bacteria</taxon>
        <taxon>Pseudomonadati</taxon>
        <taxon>Bacteroidota</taxon>
        <taxon>Bacteroidia</taxon>
        <taxon>Bacteroidales</taxon>
        <taxon>Bacteroidaceae</taxon>
        <taxon>Bacteroides</taxon>
    </lineage>
</organism>
<evidence type="ECO:0000313" key="1">
    <source>
        <dbReference type="EMBL" id="EOS04306.1"/>
    </source>
</evidence>
<feature type="non-terminal residue" evidence="1">
    <location>
        <position position="1"/>
    </location>
</feature>
<comment type="caution">
    <text evidence="1">The sequence shown here is derived from an EMBL/GenBank/DDBJ whole genome shotgun (WGS) entry which is preliminary data.</text>
</comment>
<accession>R9HKK5</accession>
<name>R9HKK5_BACUN</name>
<protein>
    <submittedName>
        <fullName evidence="1">Uncharacterized protein</fullName>
    </submittedName>
</protein>